<feature type="region of interest" description="Disordered" evidence="1">
    <location>
        <begin position="1"/>
        <end position="22"/>
    </location>
</feature>
<evidence type="ECO:0000313" key="3">
    <source>
        <dbReference type="EMBL" id="KAG2119466.1"/>
    </source>
</evidence>
<proteinExistence type="predicted"/>
<dbReference type="GeneID" id="64695460"/>
<sequence length="518" mass="58032">MSKCAGSSGGEPMPKRHKGNQAIPSALYDNGAWKILEQFLTMSMPLSEMDNTLVAYLGDRYSADDWVEPRRLLFSGDADNNKSLRNLSALWKRYIPDPPEKSSVRMSASRKHAHLPSSHIRKSHKPSDAVRMFISHEAEVGEEEEEEEEEEEGYGDGTSVQSPKVTCLPGPSAKQRLAVTFDEMATHFEQNPASSSESLQAPSHRAIESRMYLLHVQRAVTEYIAEYLQRKQFSVTVSAWLAGQLYVVADSPKSITDTLPSSLYHAVKQYLRIMEEEREAVKRSQVVLPTQRGLLKKTIIEFSMQFLRAGDWARVTNGALRGELGRVILTDHACGSMGLEITFDRHPDEIELCLQDIEHVFRVGDTIRVVAGSYLGLEGYVLKMCGEAFHVEVSKYYLDQHPLRHMINSQLPVQQHLAPPPEYDTIEIGDFIQVLGGEHIGKCGIIDWISKGESNLWFRDIITPDDTESGLSSISVPTSLVQRMDLAQTIQYTRERGYDVRPGDTVTVACGPEYGATT</sequence>
<gene>
    <name evidence="3" type="ORF">F5147DRAFT_647424</name>
</gene>
<dbReference type="RefSeq" id="XP_041299292.1">
    <property type="nucleotide sequence ID" value="XM_041433201.1"/>
</dbReference>
<dbReference type="InterPro" id="IPR005824">
    <property type="entry name" value="KOW"/>
</dbReference>
<keyword evidence="4" id="KW-1185">Reference proteome</keyword>
<comment type="caution">
    <text evidence="3">The sequence shown here is derived from an EMBL/GenBank/DDBJ whole genome shotgun (WGS) entry which is preliminary data.</text>
</comment>
<reference evidence="3" key="1">
    <citation type="journal article" date="2020" name="New Phytol.">
        <title>Comparative genomics reveals dynamic genome evolution in host specialist ectomycorrhizal fungi.</title>
        <authorList>
            <person name="Lofgren L.A."/>
            <person name="Nguyen N.H."/>
            <person name="Vilgalys R."/>
            <person name="Ruytinx J."/>
            <person name="Liao H.L."/>
            <person name="Branco S."/>
            <person name="Kuo A."/>
            <person name="LaButti K."/>
            <person name="Lipzen A."/>
            <person name="Andreopoulos W."/>
            <person name="Pangilinan J."/>
            <person name="Riley R."/>
            <person name="Hundley H."/>
            <person name="Na H."/>
            <person name="Barry K."/>
            <person name="Grigoriev I.V."/>
            <person name="Stajich J.E."/>
            <person name="Kennedy P.G."/>
        </authorList>
    </citation>
    <scope>NUCLEOTIDE SEQUENCE</scope>
    <source>
        <strain evidence="3">FC423</strain>
    </source>
</reference>
<protein>
    <recommendedName>
        <fullName evidence="2">KOW domain-containing protein</fullName>
    </recommendedName>
</protein>
<feature type="domain" description="KOW" evidence="2">
    <location>
        <begin position="425"/>
        <end position="452"/>
    </location>
</feature>
<dbReference type="SMART" id="SM00739">
    <property type="entry name" value="KOW"/>
    <property type="match status" value="3"/>
</dbReference>
<feature type="compositionally biased region" description="Acidic residues" evidence="1">
    <location>
        <begin position="140"/>
        <end position="154"/>
    </location>
</feature>
<evidence type="ECO:0000313" key="4">
    <source>
        <dbReference type="Proteomes" id="UP000823399"/>
    </source>
</evidence>
<dbReference type="AlphaFoldDB" id="A0A9P7K098"/>
<feature type="domain" description="KOW" evidence="2">
    <location>
        <begin position="360"/>
        <end position="387"/>
    </location>
</feature>
<accession>A0A9P7K098</accession>
<dbReference type="OrthoDB" id="2671396at2759"/>
<feature type="domain" description="KOW" evidence="2">
    <location>
        <begin position="306"/>
        <end position="333"/>
    </location>
</feature>
<organism evidence="3 4">
    <name type="scientific">Suillus discolor</name>
    <dbReference type="NCBI Taxonomy" id="1912936"/>
    <lineage>
        <taxon>Eukaryota</taxon>
        <taxon>Fungi</taxon>
        <taxon>Dikarya</taxon>
        <taxon>Basidiomycota</taxon>
        <taxon>Agaricomycotina</taxon>
        <taxon>Agaricomycetes</taxon>
        <taxon>Agaricomycetidae</taxon>
        <taxon>Boletales</taxon>
        <taxon>Suillineae</taxon>
        <taxon>Suillaceae</taxon>
        <taxon>Suillus</taxon>
    </lineage>
</organism>
<evidence type="ECO:0000256" key="1">
    <source>
        <dbReference type="SAM" id="MobiDB-lite"/>
    </source>
</evidence>
<name>A0A9P7K098_9AGAM</name>
<dbReference type="EMBL" id="JABBWM010000002">
    <property type="protein sequence ID" value="KAG2119466.1"/>
    <property type="molecule type" value="Genomic_DNA"/>
</dbReference>
<evidence type="ECO:0000259" key="2">
    <source>
        <dbReference type="SMART" id="SM00739"/>
    </source>
</evidence>
<dbReference type="Proteomes" id="UP000823399">
    <property type="component" value="Unassembled WGS sequence"/>
</dbReference>
<feature type="region of interest" description="Disordered" evidence="1">
    <location>
        <begin position="138"/>
        <end position="164"/>
    </location>
</feature>